<dbReference type="OrthoDB" id="3054003at2759"/>
<proteinExistence type="predicted"/>
<sequence>STPPIFADGDKFDGTNWVAWSRLIHIAAEVQGISGYLNGTIPQPSPIPALTVTTPAAAPATGVAPATTTAMTILPTDTPWDSATPSAGEWKVRNVWSKSLLVFNTCNPVGLGINISGTAEGAWKSYLDQ</sequence>
<dbReference type="EMBL" id="MU153474">
    <property type="protein sequence ID" value="KAF9439759.1"/>
    <property type="molecule type" value="Genomic_DNA"/>
</dbReference>
<comment type="caution">
    <text evidence="1">The sequence shown here is derived from an EMBL/GenBank/DDBJ whole genome shotgun (WGS) entry which is preliminary data.</text>
</comment>
<accession>A0A9P5WVY7</accession>
<gene>
    <name evidence="1" type="ORF">P691DRAFT_644909</name>
</gene>
<evidence type="ECO:0000313" key="1">
    <source>
        <dbReference type="EMBL" id="KAF9439759.1"/>
    </source>
</evidence>
<name>A0A9P5WVY7_9AGAR</name>
<evidence type="ECO:0000313" key="2">
    <source>
        <dbReference type="Proteomes" id="UP000807342"/>
    </source>
</evidence>
<protein>
    <submittedName>
        <fullName evidence="1">Uncharacterized protein</fullName>
    </submittedName>
</protein>
<feature type="non-terminal residue" evidence="1">
    <location>
        <position position="1"/>
    </location>
</feature>
<keyword evidence="2" id="KW-1185">Reference proteome</keyword>
<dbReference type="AlphaFoldDB" id="A0A9P5WVY7"/>
<feature type="non-terminal residue" evidence="1">
    <location>
        <position position="129"/>
    </location>
</feature>
<organism evidence="1 2">
    <name type="scientific">Macrolepiota fuliginosa MF-IS2</name>
    <dbReference type="NCBI Taxonomy" id="1400762"/>
    <lineage>
        <taxon>Eukaryota</taxon>
        <taxon>Fungi</taxon>
        <taxon>Dikarya</taxon>
        <taxon>Basidiomycota</taxon>
        <taxon>Agaricomycotina</taxon>
        <taxon>Agaricomycetes</taxon>
        <taxon>Agaricomycetidae</taxon>
        <taxon>Agaricales</taxon>
        <taxon>Agaricineae</taxon>
        <taxon>Agaricaceae</taxon>
        <taxon>Macrolepiota</taxon>
    </lineage>
</organism>
<reference evidence="1" key="1">
    <citation type="submission" date="2020-11" db="EMBL/GenBank/DDBJ databases">
        <authorList>
            <consortium name="DOE Joint Genome Institute"/>
            <person name="Ahrendt S."/>
            <person name="Riley R."/>
            <person name="Andreopoulos W."/>
            <person name="Labutti K."/>
            <person name="Pangilinan J."/>
            <person name="Ruiz-Duenas F.J."/>
            <person name="Barrasa J.M."/>
            <person name="Sanchez-Garcia M."/>
            <person name="Camarero S."/>
            <person name="Miyauchi S."/>
            <person name="Serrano A."/>
            <person name="Linde D."/>
            <person name="Babiker R."/>
            <person name="Drula E."/>
            <person name="Ayuso-Fernandez I."/>
            <person name="Pacheco R."/>
            <person name="Padilla G."/>
            <person name="Ferreira P."/>
            <person name="Barriuso J."/>
            <person name="Kellner H."/>
            <person name="Castanera R."/>
            <person name="Alfaro M."/>
            <person name="Ramirez L."/>
            <person name="Pisabarro A.G."/>
            <person name="Kuo A."/>
            <person name="Tritt A."/>
            <person name="Lipzen A."/>
            <person name="He G."/>
            <person name="Yan M."/>
            <person name="Ng V."/>
            <person name="Cullen D."/>
            <person name="Martin F."/>
            <person name="Rosso M.-N."/>
            <person name="Henrissat B."/>
            <person name="Hibbett D."/>
            <person name="Martinez A.T."/>
            <person name="Grigoriev I.V."/>
        </authorList>
    </citation>
    <scope>NUCLEOTIDE SEQUENCE</scope>
    <source>
        <strain evidence="1">MF-IS2</strain>
    </source>
</reference>
<dbReference type="Proteomes" id="UP000807342">
    <property type="component" value="Unassembled WGS sequence"/>
</dbReference>